<dbReference type="Proteomes" id="UP000053558">
    <property type="component" value="Unassembled WGS sequence"/>
</dbReference>
<feature type="signal peptide" evidence="8">
    <location>
        <begin position="1"/>
        <end position="25"/>
    </location>
</feature>
<dbReference type="InterPro" id="IPR005013">
    <property type="entry name" value="DDOST_48_kDa_subunit"/>
</dbReference>
<name>A0A5M3N3G0_CONPW</name>
<keyword evidence="11" id="KW-0808">Transferase</keyword>
<feature type="domain" description="OST48 N-terminal" evidence="9">
    <location>
        <begin position="33"/>
        <end position="290"/>
    </location>
</feature>
<sequence>MRFFTKAFASLLTLGLVGLSGLVSAKSSTGDSVLVVLDPSLKRENYSVFFSRLEQRGYQLTFRAPKDVAPAIMEYDVPMFSHIILFTPETKSYAQDITPQSLVSALEQGTNLLIALSDKQTPLSSLATEFSLILPPPGTPVISHHPFPRDAGVDLFTAATIPTGAAPMFSPAIPDVWYRGVSHALGSSPYLVPLLRAPAESFAADSTADGAGADALVDAAEKGGEGLWAGGAMGLVTGFQTNVGSRAVFTGSVDLFSNELAKKHLPLGGSGGHIGGAPGNNRWAQDVAGWLFQETLTLRIDNVTHHRAGEDFTPETYTINDDIVYEIQISKYDIRAETFVPYSDIPDLQLEFTMLDPHVRTALPAVPGKPGTYQVAFRAPDRHGVFKFLVNWRRTGWSYLHSSVTVPVVPPRHDGYPRFLSAAWPYYAGAASTSLGFVLFCALWLGGDVRGERKRGGKKVE</sequence>
<dbReference type="AlphaFoldDB" id="A0A5M3N3G0"/>
<feature type="transmembrane region" description="Helical" evidence="8">
    <location>
        <begin position="424"/>
        <end position="445"/>
    </location>
</feature>
<evidence type="ECO:0000256" key="7">
    <source>
        <dbReference type="ARBA" id="ARBA00023136"/>
    </source>
</evidence>
<evidence type="ECO:0000256" key="5">
    <source>
        <dbReference type="ARBA" id="ARBA00022824"/>
    </source>
</evidence>
<dbReference type="PANTHER" id="PTHR10830">
    <property type="entry name" value="DOLICHYL-DIPHOSPHOOLIGOSACCHARIDE--PROTEIN GLYCOSYLTRANSFERASE 48 KDA SUBUNIT"/>
    <property type="match status" value="1"/>
</dbReference>
<evidence type="ECO:0000259" key="9">
    <source>
        <dbReference type="Pfam" id="PF03345"/>
    </source>
</evidence>
<organism evidence="11 12">
    <name type="scientific">Coniophora puteana (strain RWD-64-598)</name>
    <name type="common">Brown rot fungus</name>
    <dbReference type="NCBI Taxonomy" id="741705"/>
    <lineage>
        <taxon>Eukaryota</taxon>
        <taxon>Fungi</taxon>
        <taxon>Dikarya</taxon>
        <taxon>Basidiomycota</taxon>
        <taxon>Agaricomycotina</taxon>
        <taxon>Agaricomycetes</taxon>
        <taxon>Agaricomycetidae</taxon>
        <taxon>Boletales</taxon>
        <taxon>Coniophorineae</taxon>
        <taxon>Coniophoraceae</taxon>
        <taxon>Coniophora</taxon>
    </lineage>
</organism>
<dbReference type="GO" id="GO:0008250">
    <property type="term" value="C:oligosaccharyltransferase complex"/>
    <property type="evidence" value="ECO:0007669"/>
    <property type="project" value="TreeGrafter"/>
</dbReference>
<dbReference type="OMA" id="AHDEYPR"/>
<dbReference type="InterPro" id="IPR055457">
    <property type="entry name" value="OST48_N"/>
</dbReference>
<accession>A0A5M3N3G0</accession>
<keyword evidence="5 8" id="KW-0256">Endoplasmic reticulum</keyword>
<keyword evidence="12" id="KW-1185">Reference proteome</keyword>
<dbReference type="KEGG" id="cput:CONPUDRAFT_48730"/>
<dbReference type="Pfam" id="PF03345">
    <property type="entry name" value="OST48_N"/>
    <property type="match status" value="1"/>
</dbReference>
<dbReference type="RefSeq" id="XP_007764096.1">
    <property type="nucleotide sequence ID" value="XM_007765906.1"/>
</dbReference>
<comment type="function">
    <text evidence="8">Subunit of the oligosaccharyl transferase (OST) complex that catalyzes the initial transfer of a defined glycan (Glc(3)Man(9)GlcNAc(2) in eukaryotes) from the lipid carrier dolichol-pyrophosphate to an asparagine residue within an Asn-X-Ser/Thr consensus motif in nascent polypeptide chains, the first step in protein N-glycosylation. N-glycosylation occurs cotranslationally and the complex associates with the Sec61 complex at the channel-forming translocon complex that mediates protein translocation across the endoplasmic reticulum (ER).</text>
</comment>
<gene>
    <name evidence="11" type="ORF">CONPUDRAFT_48730</name>
</gene>
<comment type="similarity">
    <text evidence="3 8">Belongs to the DDOST 48 kDa subunit family.</text>
</comment>
<evidence type="ECO:0000259" key="10">
    <source>
        <dbReference type="Pfam" id="PF23358"/>
    </source>
</evidence>
<evidence type="ECO:0000256" key="2">
    <source>
        <dbReference type="ARBA" id="ARBA00004922"/>
    </source>
</evidence>
<comment type="pathway">
    <text evidence="2 8">Protein modification; protein glycosylation.</text>
</comment>
<evidence type="ECO:0000256" key="3">
    <source>
        <dbReference type="ARBA" id="ARBA00008743"/>
    </source>
</evidence>
<keyword evidence="7 8" id="KW-0472">Membrane</keyword>
<comment type="subcellular location">
    <subcellularLocation>
        <location evidence="8">Endoplasmic reticulum membrane</location>
        <topology evidence="8">Single-pass type I membrane protein</topology>
    </subcellularLocation>
    <subcellularLocation>
        <location evidence="1">Membrane</location>
        <topology evidence="1">Single-pass type I membrane protein</topology>
    </subcellularLocation>
</comment>
<dbReference type="GeneID" id="19207288"/>
<evidence type="ECO:0000256" key="8">
    <source>
        <dbReference type="RuleBase" id="RU361142"/>
    </source>
</evidence>
<evidence type="ECO:0000256" key="6">
    <source>
        <dbReference type="ARBA" id="ARBA00022989"/>
    </source>
</evidence>
<evidence type="ECO:0000313" key="11">
    <source>
        <dbReference type="EMBL" id="EIW85554.1"/>
    </source>
</evidence>
<protein>
    <recommendedName>
        <fullName evidence="8">Dolichyl-diphosphooligosaccharide--protein glycosyltransferase subunit WBP1</fullName>
        <shortName evidence="8">Oligosaccharyl transferase subunit WBP1</shortName>
    </recommendedName>
</protein>
<dbReference type="GO" id="GO:0018279">
    <property type="term" value="P:protein N-linked glycosylation via asparagine"/>
    <property type="evidence" value="ECO:0007669"/>
    <property type="project" value="UniProtKB-UniRule"/>
</dbReference>
<dbReference type="EMBL" id="JH711574">
    <property type="protein sequence ID" value="EIW85554.1"/>
    <property type="molecule type" value="Genomic_DNA"/>
</dbReference>
<dbReference type="InterPro" id="IPR055459">
    <property type="entry name" value="OST48_MD"/>
</dbReference>
<comment type="caution">
    <text evidence="11">The sequence shown here is derived from an EMBL/GenBank/DDBJ whole genome shotgun (WGS) entry which is preliminary data.</text>
</comment>
<feature type="chain" id="PRO_5024465256" description="Dolichyl-diphosphooligosaccharide--protein glycosyltransferase subunit WBP1" evidence="8">
    <location>
        <begin position="26"/>
        <end position="461"/>
    </location>
</feature>
<evidence type="ECO:0000313" key="12">
    <source>
        <dbReference type="Proteomes" id="UP000053558"/>
    </source>
</evidence>
<dbReference type="UniPathway" id="UPA00378"/>
<dbReference type="PANTHER" id="PTHR10830:SF0">
    <property type="entry name" value="DOLICHYL-DIPHOSPHOOLIGOSACCHARIDE--PROTEIN GLYCOSYLTRANSFERASE 48 KDA SUBUNIT"/>
    <property type="match status" value="1"/>
</dbReference>
<feature type="domain" description="OST48 middle" evidence="10">
    <location>
        <begin position="305"/>
        <end position="445"/>
    </location>
</feature>
<keyword evidence="8" id="KW-0732">Signal</keyword>
<evidence type="ECO:0000256" key="4">
    <source>
        <dbReference type="ARBA" id="ARBA00022692"/>
    </source>
</evidence>
<reference evidence="12" key="1">
    <citation type="journal article" date="2012" name="Science">
        <title>The Paleozoic origin of enzymatic lignin decomposition reconstructed from 31 fungal genomes.</title>
        <authorList>
            <person name="Floudas D."/>
            <person name="Binder M."/>
            <person name="Riley R."/>
            <person name="Barry K."/>
            <person name="Blanchette R.A."/>
            <person name="Henrissat B."/>
            <person name="Martinez A.T."/>
            <person name="Otillar R."/>
            <person name="Spatafora J.W."/>
            <person name="Yadav J.S."/>
            <person name="Aerts A."/>
            <person name="Benoit I."/>
            <person name="Boyd A."/>
            <person name="Carlson A."/>
            <person name="Copeland A."/>
            <person name="Coutinho P.M."/>
            <person name="de Vries R.P."/>
            <person name="Ferreira P."/>
            <person name="Findley K."/>
            <person name="Foster B."/>
            <person name="Gaskell J."/>
            <person name="Glotzer D."/>
            <person name="Gorecki P."/>
            <person name="Heitman J."/>
            <person name="Hesse C."/>
            <person name="Hori C."/>
            <person name="Igarashi K."/>
            <person name="Jurgens J.A."/>
            <person name="Kallen N."/>
            <person name="Kersten P."/>
            <person name="Kohler A."/>
            <person name="Kuees U."/>
            <person name="Kumar T.K.A."/>
            <person name="Kuo A."/>
            <person name="LaButti K."/>
            <person name="Larrondo L.F."/>
            <person name="Lindquist E."/>
            <person name="Ling A."/>
            <person name="Lombard V."/>
            <person name="Lucas S."/>
            <person name="Lundell T."/>
            <person name="Martin R."/>
            <person name="McLaughlin D.J."/>
            <person name="Morgenstern I."/>
            <person name="Morin E."/>
            <person name="Murat C."/>
            <person name="Nagy L.G."/>
            <person name="Nolan M."/>
            <person name="Ohm R.A."/>
            <person name="Patyshakuliyeva A."/>
            <person name="Rokas A."/>
            <person name="Ruiz-Duenas F.J."/>
            <person name="Sabat G."/>
            <person name="Salamov A."/>
            <person name="Samejima M."/>
            <person name="Schmutz J."/>
            <person name="Slot J.C."/>
            <person name="St John F."/>
            <person name="Stenlid J."/>
            <person name="Sun H."/>
            <person name="Sun S."/>
            <person name="Syed K."/>
            <person name="Tsang A."/>
            <person name="Wiebenga A."/>
            <person name="Young D."/>
            <person name="Pisabarro A."/>
            <person name="Eastwood D.C."/>
            <person name="Martin F."/>
            <person name="Cullen D."/>
            <person name="Grigoriev I.V."/>
            <person name="Hibbett D.S."/>
        </authorList>
    </citation>
    <scope>NUCLEOTIDE SEQUENCE [LARGE SCALE GENOMIC DNA]</scope>
    <source>
        <strain evidence="12">RWD-64-598 SS2</strain>
    </source>
</reference>
<evidence type="ECO:0000256" key="1">
    <source>
        <dbReference type="ARBA" id="ARBA00004479"/>
    </source>
</evidence>
<dbReference type="GO" id="GO:0016740">
    <property type="term" value="F:transferase activity"/>
    <property type="evidence" value="ECO:0007669"/>
    <property type="project" value="UniProtKB-KW"/>
</dbReference>
<comment type="subunit">
    <text evidence="8">Component of the oligosaccharyltransferase (OST) complex.</text>
</comment>
<keyword evidence="4 8" id="KW-0812">Transmembrane</keyword>
<dbReference type="Pfam" id="PF23358">
    <property type="entry name" value="OST48_MD"/>
    <property type="match status" value="1"/>
</dbReference>
<dbReference type="OrthoDB" id="29105at2759"/>
<keyword evidence="6 8" id="KW-1133">Transmembrane helix</keyword>
<proteinExistence type="inferred from homology"/>